<dbReference type="RefSeq" id="WP_133399678.1">
    <property type="nucleotide sequence ID" value="NZ_SMZX01000002.1"/>
</dbReference>
<dbReference type="InterPro" id="IPR016047">
    <property type="entry name" value="M23ase_b-sheet_dom"/>
</dbReference>
<gene>
    <name evidence="3" type="ORF">E2R54_10350</name>
</gene>
<dbReference type="Gene3D" id="2.70.70.10">
    <property type="entry name" value="Glucose Permease (Domain IIA)"/>
    <property type="match status" value="1"/>
</dbReference>
<sequence>MPRYFWEYPITGDTKRHATRGVGPATDYDTPTGTPVHMPISGKVTKGWLSDTGHYIDIENSTYKIRLCHLRAPGKTGWRLWRTVVAYSGATGNVTGPHVHGYVIVKKTGRRVSMTEWLRDYVNKGKVSKLPYNTRKFLGVK</sequence>
<evidence type="ECO:0000256" key="1">
    <source>
        <dbReference type="SAM" id="MobiDB-lite"/>
    </source>
</evidence>
<evidence type="ECO:0000313" key="4">
    <source>
        <dbReference type="Proteomes" id="UP000295633"/>
    </source>
</evidence>
<dbReference type="EMBL" id="SMZX01000002">
    <property type="protein sequence ID" value="TDL43605.1"/>
    <property type="molecule type" value="Genomic_DNA"/>
</dbReference>
<organism evidence="3 4">
    <name type="scientific">Microbacterium oleivorans</name>
    <dbReference type="NCBI Taxonomy" id="273677"/>
    <lineage>
        <taxon>Bacteria</taxon>
        <taxon>Bacillati</taxon>
        <taxon>Actinomycetota</taxon>
        <taxon>Actinomycetes</taxon>
        <taxon>Micrococcales</taxon>
        <taxon>Microbacteriaceae</taxon>
        <taxon>Microbacterium</taxon>
    </lineage>
</organism>
<accession>A0A4R5YFP4</accession>
<feature type="domain" description="M23ase beta-sheet core" evidence="2">
    <location>
        <begin position="26"/>
        <end position="104"/>
    </location>
</feature>
<protein>
    <submittedName>
        <fullName evidence="3">M23 family metallopeptidase</fullName>
    </submittedName>
</protein>
<proteinExistence type="predicted"/>
<feature type="region of interest" description="Disordered" evidence="1">
    <location>
        <begin position="17"/>
        <end position="36"/>
    </location>
</feature>
<dbReference type="CDD" id="cd12797">
    <property type="entry name" value="M23_peptidase"/>
    <property type="match status" value="1"/>
</dbReference>
<dbReference type="InterPro" id="IPR011055">
    <property type="entry name" value="Dup_hybrid_motif"/>
</dbReference>
<reference evidence="3 4" key="1">
    <citation type="submission" date="2019-03" db="EMBL/GenBank/DDBJ databases">
        <title>Genome Sequencing and Assembly of Various Microbes Isolated from Partially Reclaimed Soil and Acid Mine Drainage (AMD) Site.</title>
        <authorList>
            <person name="Steinbock B."/>
            <person name="Bechtold R."/>
            <person name="Sevigny J.L."/>
            <person name="Thomas D."/>
            <person name="Cuthill L.R."/>
            <person name="Aveiro Johannsen E.J."/>
            <person name="Thomas K."/>
            <person name="Ghosh A."/>
        </authorList>
    </citation>
    <scope>NUCLEOTIDE SEQUENCE [LARGE SCALE GENOMIC DNA]</scope>
    <source>
        <strain evidence="3 4">F-B2</strain>
    </source>
</reference>
<dbReference type="Pfam" id="PF01551">
    <property type="entry name" value="Peptidase_M23"/>
    <property type="match status" value="1"/>
</dbReference>
<evidence type="ECO:0000259" key="2">
    <source>
        <dbReference type="Pfam" id="PF01551"/>
    </source>
</evidence>
<dbReference type="SUPFAM" id="SSF51261">
    <property type="entry name" value="Duplicated hybrid motif"/>
    <property type="match status" value="1"/>
</dbReference>
<comment type="caution">
    <text evidence="3">The sequence shown here is derived from an EMBL/GenBank/DDBJ whole genome shotgun (WGS) entry which is preliminary data.</text>
</comment>
<name>A0A4R5YFP4_9MICO</name>
<dbReference type="Proteomes" id="UP000295633">
    <property type="component" value="Unassembled WGS sequence"/>
</dbReference>
<dbReference type="AlphaFoldDB" id="A0A4R5YFP4"/>
<evidence type="ECO:0000313" key="3">
    <source>
        <dbReference type="EMBL" id="TDL43605.1"/>
    </source>
</evidence>